<keyword evidence="4" id="KW-1185">Reference proteome</keyword>
<dbReference type="RefSeq" id="WP_244954348.1">
    <property type="nucleotide sequence ID" value="NZ_CP035708.1"/>
</dbReference>
<protein>
    <submittedName>
        <fullName evidence="3">Sporulation protein YlmC with PRC-barrel domain</fullName>
    </submittedName>
</protein>
<reference evidence="3 4" key="1">
    <citation type="submission" date="2024-06" db="EMBL/GenBank/DDBJ databases">
        <title>Genomic Encyclopedia of Type Strains, Phase IV (KMG-IV): sequencing the most valuable type-strain genomes for metagenomic binning, comparative biology and taxonomic classification.</title>
        <authorList>
            <person name="Goeker M."/>
        </authorList>
    </citation>
    <scope>NUCLEOTIDE SEQUENCE [LARGE SCALE GENOMIC DNA]</scope>
    <source>
        <strain evidence="3 4">D-501</strain>
    </source>
</reference>
<dbReference type="Proteomes" id="UP001549111">
    <property type="component" value="Unassembled WGS sequence"/>
</dbReference>
<feature type="compositionally biased region" description="Polar residues" evidence="1">
    <location>
        <begin position="1"/>
        <end position="14"/>
    </location>
</feature>
<accession>A0ABV2IJ99</accession>
<name>A0ABV2IJ99_9BURK</name>
<feature type="domain" description="PRC-barrel" evidence="2">
    <location>
        <begin position="32"/>
        <end position="105"/>
    </location>
</feature>
<evidence type="ECO:0000313" key="3">
    <source>
        <dbReference type="EMBL" id="MET3603008.1"/>
    </source>
</evidence>
<comment type="caution">
    <text evidence="3">The sequence shown here is derived from an EMBL/GenBank/DDBJ whole genome shotgun (WGS) entry which is preliminary data.</text>
</comment>
<dbReference type="PANTHER" id="PTHR36505:SF1">
    <property type="entry name" value="BLR1072 PROTEIN"/>
    <property type="match status" value="1"/>
</dbReference>
<dbReference type="Gene3D" id="2.30.30.240">
    <property type="entry name" value="PRC-barrel domain"/>
    <property type="match status" value="1"/>
</dbReference>
<evidence type="ECO:0000259" key="2">
    <source>
        <dbReference type="Pfam" id="PF05239"/>
    </source>
</evidence>
<evidence type="ECO:0000256" key="1">
    <source>
        <dbReference type="SAM" id="MobiDB-lite"/>
    </source>
</evidence>
<dbReference type="InterPro" id="IPR027275">
    <property type="entry name" value="PRC-brl_dom"/>
</dbReference>
<dbReference type="SUPFAM" id="SSF50346">
    <property type="entry name" value="PRC-barrel domain"/>
    <property type="match status" value="1"/>
</dbReference>
<dbReference type="EMBL" id="JBEPLS010000002">
    <property type="protein sequence ID" value="MET3603008.1"/>
    <property type="molecule type" value="Genomic_DNA"/>
</dbReference>
<dbReference type="InterPro" id="IPR011033">
    <property type="entry name" value="PRC_barrel-like_sf"/>
</dbReference>
<sequence>MNSPYMTTPSSSQGARIVGEGLSDTSGPGPELMTAATLTGNTVVNTADETLGKIEEIMLDVPGGRIAYAVMSSGGFLGLGEKLFAIPWGALTLDTNRECFVLDARAETFENAPGFDKDHWPTQASDLQWHRDVHAHYGQSVTPLGSVVR</sequence>
<dbReference type="Pfam" id="PF05239">
    <property type="entry name" value="PRC"/>
    <property type="match status" value="1"/>
</dbReference>
<dbReference type="PANTHER" id="PTHR36505">
    <property type="entry name" value="BLR1072 PROTEIN"/>
    <property type="match status" value="1"/>
</dbReference>
<evidence type="ECO:0000313" key="4">
    <source>
        <dbReference type="Proteomes" id="UP001549111"/>
    </source>
</evidence>
<proteinExistence type="predicted"/>
<feature type="region of interest" description="Disordered" evidence="1">
    <location>
        <begin position="1"/>
        <end position="29"/>
    </location>
</feature>
<organism evidence="3 4">
    <name type="scientific">Sphaerotilus sulfidivorans</name>
    <dbReference type="NCBI Taxonomy" id="639200"/>
    <lineage>
        <taxon>Bacteria</taxon>
        <taxon>Pseudomonadati</taxon>
        <taxon>Pseudomonadota</taxon>
        <taxon>Betaproteobacteria</taxon>
        <taxon>Burkholderiales</taxon>
        <taxon>Sphaerotilaceae</taxon>
        <taxon>Sphaerotilus</taxon>
    </lineage>
</organism>
<gene>
    <name evidence="3" type="ORF">ABIC99_000792</name>
</gene>